<organism evidence="1 2">
    <name type="scientific">Vaccinium darrowii</name>
    <dbReference type="NCBI Taxonomy" id="229202"/>
    <lineage>
        <taxon>Eukaryota</taxon>
        <taxon>Viridiplantae</taxon>
        <taxon>Streptophyta</taxon>
        <taxon>Embryophyta</taxon>
        <taxon>Tracheophyta</taxon>
        <taxon>Spermatophyta</taxon>
        <taxon>Magnoliopsida</taxon>
        <taxon>eudicotyledons</taxon>
        <taxon>Gunneridae</taxon>
        <taxon>Pentapetalae</taxon>
        <taxon>asterids</taxon>
        <taxon>Ericales</taxon>
        <taxon>Ericaceae</taxon>
        <taxon>Vaccinioideae</taxon>
        <taxon>Vaccinieae</taxon>
        <taxon>Vaccinium</taxon>
    </lineage>
</organism>
<dbReference type="Proteomes" id="UP000828048">
    <property type="component" value="Chromosome 2"/>
</dbReference>
<proteinExistence type="predicted"/>
<accession>A0ACB7WZN9</accession>
<sequence length="141" mass="15154">MPETQDRLWLGSYSTPEAVLVARNIASYCLEGPPSLEKLNFPLTLPAGVRMGMSPTSVQKAASDAGMAVDARFAMKQPSTEATDGCGTAQASGEKVFGGFENERWRNDQDGSFGNWEGSEQGSCTVVGPFLYMHNKITPTL</sequence>
<reference evidence="1 2" key="1">
    <citation type="journal article" date="2021" name="Hortic Res">
        <title>High-quality reference genome and annotation aids understanding of berry development for evergreen blueberry (Vaccinium darrowii).</title>
        <authorList>
            <person name="Yu J."/>
            <person name="Hulse-Kemp A.M."/>
            <person name="Babiker E."/>
            <person name="Staton M."/>
        </authorList>
    </citation>
    <scope>NUCLEOTIDE SEQUENCE [LARGE SCALE GENOMIC DNA]</scope>
    <source>
        <strain evidence="2">cv. NJ 8807/NJ 8810</strain>
        <tissue evidence="1">Young leaf</tissue>
    </source>
</reference>
<name>A0ACB7WZN9_9ERIC</name>
<evidence type="ECO:0000313" key="2">
    <source>
        <dbReference type="Proteomes" id="UP000828048"/>
    </source>
</evidence>
<evidence type="ECO:0000313" key="1">
    <source>
        <dbReference type="EMBL" id="KAH7833730.1"/>
    </source>
</evidence>
<protein>
    <submittedName>
        <fullName evidence="1">Uncharacterized protein</fullName>
    </submittedName>
</protein>
<dbReference type="EMBL" id="CM037152">
    <property type="protein sequence ID" value="KAH7833730.1"/>
    <property type="molecule type" value="Genomic_DNA"/>
</dbReference>
<comment type="caution">
    <text evidence="1">The sequence shown here is derived from an EMBL/GenBank/DDBJ whole genome shotgun (WGS) entry which is preliminary data.</text>
</comment>
<gene>
    <name evidence="1" type="ORF">Vadar_009170</name>
</gene>
<keyword evidence="2" id="KW-1185">Reference proteome</keyword>